<dbReference type="STRING" id="388280.SAMN04488057_107211"/>
<evidence type="ECO:0000313" key="2">
    <source>
        <dbReference type="Proteomes" id="UP000184513"/>
    </source>
</evidence>
<dbReference type="AlphaFoldDB" id="A0A1M7PA47"/>
<keyword evidence="2" id="KW-1185">Reference proteome</keyword>
<accession>A0A1M7PA47</accession>
<dbReference type="RefSeq" id="WP_073095112.1">
    <property type="nucleotide sequence ID" value="NZ_FRCY01000007.1"/>
</dbReference>
<protein>
    <recommendedName>
        <fullName evidence="3">Heparinase II/III-like protein</fullName>
    </recommendedName>
</protein>
<reference evidence="1 2" key="1">
    <citation type="submission" date="2016-11" db="EMBL/GenBank/DDBJ databases">
        <authorList>
            <person name="Jaros S."/>
            <person name="Januszkiewicz K."/>
            <person name="Wedrychowicz H."/>
        </authorList>
    </citation>
    <scope>NUCLEOTIDE SEQUENCE [LARGE SCALE GENOMIC DNA]</scope>
    <source>
        <strain evidence="1 2">CGMCC 1.6102</strain>
    </source>
</reference>
<name>A0A1M7PA47_9BACT</name>
<proteinExistence type="predicted"/>
<evidence type="ECO:0000313" key="1">
    <source>
        <dbReference type="EMBL" id="SHN13630.1"/>
    </source>
</evidence>
<organism evidence="1 2">
    <name type="scientific">Cyclobacterium lianum</name>
    <dbReference type="NCBI Taxonomy" id="388280"/>
    <lineage>
        <taxon>Bacteria</taxon>
        <taxon>Pseudomonadati</taxon>
        <taxon>Bacteroidota</taxon>
        <taxon>Cytophagia</taxon>
        <taxon>Cytophagales</taxon>
        <taxon>Cyclobacteriaceae</taxon>
        <taxon>Cyclobacterium</taxon>
    </lineage>
</organism>
<gene>
    <name evidence="1" type="ORF">SAMN04488057_107211</name>
</gene>
<dbReference type="EMBL" id="FRCY01000007">
    <property type="protein sequence ID" value="SHN13630.1"/>
    <property type="molecule type" value="Genomic_DNA"/>
</dbReference>
<dbReference type="Proteomes" id="UP000184513">
    <property type="component" value="Unassembled WGS sequence"/>
</dbReference>
<sequence>MENGTKERVARSLFFCFLWMMLSVEAGSAQQLWELDSYPDESGFQKRSAGMVQQLAKEPFGQRSQGTATCPDTGLPFKTWALEGETVYSPYTGRALTQGPTGYFGPKERAGDGQIGRFGGDALKKDLIPAIARLLTTPGDDLTKAWLSIPGNLQQQYHFAAKNWARFYPLLGHYMAPDWHKKFQHAVASYAANDRPSDGYRKYAPLSTPHNLVGEPGELLGGNPKDGGTENHKIMWRTAAWLYAQHFPDSALISGWPVQEVDSLMEMHFRTFYQKLLETGNGEYDAEIYYPHSLEALMNVYDFARNNTSKELAKGILDYFLATVALKAYDGAIAGAQKRAPQPMNAGGELSSMLHLWFGNTQPPAHKPSVHQLTSGYRPAKFIWDLYHKRFPLPFVLKVSRPSYHLDRSDFGQEYFYGSRSFGIGSISQTKLDNPNQQVLWSLVIKTDKGPKTIGGGQPYHLGPTGHSPYTQTIQHKSTLLVAAAPTGEVPQNPSDEYSSRASIGARPLVALPVPELDDVSTLADWWEKARLQAACWLFIPRGGVDIIERDHKIMLKTGQTFLGIVPFSQSYYLLSTPEHLELSGKSKILEQYHVLVVADSFSGYALEVYEKSDFGSFAEFADRFASRSTIRKDPKTKMLDYHNLKGDRLQMYYNDLGLRPEGKINGKALDFDHWNPAGGYTSPVLNTGDGALSIEMNGDSFRVNMNEKNIVYEK</sequence>
<dbReference type="OrthoDB" id="2632840at2"/>
<evidence type="ECO:0008006" key="3">
    <source>
        <dbReference type="Google" id="ProtNLM"/>
    </source>
</evidence>